<feature type="transmembrane region" description="Helical" evidence="1">
    <location>
        <begin position="31"/>
        <end position="50"/>
    </location>
</feature>
<evidence type="ECO:0000313" key="3">
    <source>
        <dbReference type="Proteomes" id="UP000660885"/>
    </source>
</evidence>
<keyword evidence="1" id="KW-0812">Transmembrane</keyword>
<evidence type="ECO:0000256" key="1">
    <source>
        <dbReference type="SAM" id="Phobius"/>
    </source>
</evidence>
<keyword evidence="3" id="KW-1185">Reference proteome</keyword>
<comment type="caution">
    <text evidence="2">The sequence shown here is derived from an EMBL/GenBank/DDBJ whole genome shotgun (WGS) entry which is preliminary data.</text>
</comment>
<keyword evidence="1" id="KW-0472">Membrane</keyword>
<sequence length="63" mass="6838">MRARPQVWRIPAVLAVLSAVALLGGLMRDGVWDAVASLALVLPLLVAWWAGRRVRNPGARAPR</sequence>
<dbReference type="EMBL" id="JAETWB010000013">
    <property type="protein sequence ID" value="MBL6080409.1"/>
    <property type="molecule type" value="Genomic_DNA"/>
</dbReference>
<proteinExistence type="predicted"/>
<gene>
    <name evidence="2" type="ORF">JMJ56_20540</name>
</gene>
<feature type="transmembrane region" description="Helical" evidence="1">
    <location>
        <begin position="7"/>
        <end position="25"/>
    </location>
</feature>
<protein>
    <submittedName>
        <fullName evidence="2">Uncharacterized protein</fullName>
    </submittedName>
</protein>
<accession>A0ABS1U8Z7</accession>
<evidence type="ECO:0000313" key="2">
    <source>
        <dbReference type="EMBL" id="MBL6080409.1"/>
    </source>
</evidence>
<keyword evidence="1" id="KW-1133">Transmembrane helix</keyword>
<organism evidence="2 3">
    <name type="scientific">Belnapia arida</name>
    <dbReference type="NCBI Taxonomy" id="2804533"/>
    <lineage>
        <taxon>Bacteria</taxon>
        <taxon>Pseudomonadati</taxon>
        <taxon>Pseudomonadota</taxon>
        <taxon>Alphaproteobacteria</taxon>
        <taxon>Acetobacterales</taxon>
        <taxon>Roseomonadaceae</taxon>
        <taxon>Belnapia</taxon>
    </lineage>
</organism>
<reference evidence="2 3" key="1">
    <citation type="submission" date="2021-01" db="EMBL/GenBank/DDBJ databases">
        <title>Belnapia mucosa sp. nov. and Belnapia arida sp. nov., isolated from the Tabernas Desert (Almeria, Spain).</title>
        <authorList>
            <person name="Molina-Menor E."/>
            <person name="Vidal-Verdu A."/>
            <person name="Calonge A."/>
            <person name="Satari L."/>
            <person name="Pereto J."/>
            <person name="Porcar M."/>
        </authorList>
    </citation>
    <scope>NUCLEOTIDE SEQUENCE [LARGE SCALE GENOMIC DNA]</scope>
    <source>
        <strain evidence="2 3">T18</strain>
    </source>
</reference>
<name>A0ABS1U8Z7_9PROT</name>
<dbReference type="RefSeq" id="WP_202833639.1">
    <property type="nucleotide sequence ID" value="NZ_JAETWB010000013.1"/>
</dbReference>
<dbReference type="Proteomes" id="UP000660885">
    <property type="component" value="Unassembled WGS sequence"/>
</dbReference>